<feature type="domain" description="Gp5/Type VI secretion system Vgr protein OB-fold" evidence="1">
    <location>
        <begin position="25"/>
        <end position="99"/>
    </location>
</feature>
<organism evidence="2 3">
    <name type="scientific">Heliorestis acidaminivorans</name>
    <dbReference type="NCBI Taxonomy" id="553427"/>
    <lineage>
        <taxon>Bacteria</taxon>
        <taxon>Bacillati</taxon>
        <taxon>Bacillota</taxon>
        <taxon>Clostridia</taxon>
        <taxon>Eubacteriales</taxon>
        <taxon>Heliobacteriaceae</taxon>
        <taxon>Heliorestis</taxon>
    </lineage>
</organism>
<comment type="caution">
    <text evidence="2">The sequence shown here is derived from an EMBL/GenBank/DDBJ whole genome shotgun (WGS) entry which is preliminary data.</text>
</comment>
<dbReference type="InterPro" id="IPR006531">
    <property type="entry name" value="Gp5/Vgr_OB"/>
</dbReference>
<evidence type="ECO:0000313" key="3">
    <source>
        <dbReference type="Proteomes" id="UP000468766"/>
    </source>
</evidence>
<proteinExistence type="predicted"/>
<dbReference type="InterPro" id="IPR037026">
    <property type="entry name" value="Vgr_OB-fold_dom_sf"/>
</dbReference>
<dbReference type="EMBL" id="WBXO01000008">
    <property type="protein sequence ID" value="KAB2951950.1"/>
    <property type="molecule type" value="Genomic_DNA"/>
</dbReference>
<dbReference type="Proteomes" id="UP000468766">
    <property type="component" value="Unassembled WGS sequence"/>
</dbReference>
<dbReference type="OrthoDB" id="9762420at2"/>
<evidence type="ECO:0000259" key="1">
    <source>
        <dbReference type="Pfam" id="PF04717"/>
    </source>
</evidence>
<dbReference type="SUPFAM" id="SSF69349">
    <property type="entry name" value="Phage fibre proteins"/>
    <property type="match status" value="1"/>
</dbReference>
<dbReference type="SUPFAM" id="SSF69255">
    <property type="entry name" value="gp5 N-terminal domain-like"/>
    <property type="match status" value="1"/>
</dbReference>
<keyword evidence="3" id="KW-1185">Reference proteome</keyword>
<gene>
    <name evidence="2" type="ORF">F9B85_10350</name>
</gene>
<dbReference type="AlphaFoldDB" id="A0A6I0F451"/>
<protein>
    <recommendedName>
        <fullName evidence="1">Gp5/Type VI secretion system Vgr protein OB-fold domain-containing protein</fullName>
    </recommendedName>
</protein>
<name>A0A6I0F451_9FIRM</name>
<evidence type="ECO:0000313" key="2">
    <source>
        <dbReference type="EMBL" id="KAB2951950.1"/>
    </source>
</evidence>
<reference evidence="2 3" key="1">
    <citation type="submission" date="2019-10" db="EMBL/GenBank/DDBJ databases">
        <title>Whole-genome sequence of the extremophile Heliorestis acidaminivorans DSM 24790.</title>
        <authorList>
            <person name="Kyndt J.A."/>
            <person name="Meyer T.E."/>
        </authorList>
    </citation>
    <scope>NUCLEOTIDE SEQUENCE [LARGE SCALE GENOMIC DNA]</scope>
    <source>
        <strain evidence="2 3">DSM 24790</strain>
    </source>
</reference>
<accession>A0A6I0F451</accession>
<dbReference type="Gene3D" id="2.40.50.230">
    <property type="entry name" value="Gp5 N-terminal domain"/>
    <property type="match status" value="1"/>
</dbReference>
<dbReference type="Pfam" id="PF04717">
    <property type="entry name" value="Phage_base_V"/>
    <property type="match status" value="1"/>
</dbReference>
<sequence>MSIMDLLYNDDEQTEKTRTFPGVTVAIVTDINDPEKRGRVKVKIVNRDSSDYETDYIRVMTPMTGKQWGSFFFPEVGDEVLIAFNQGDINRPYVLGSLWNKEYKPPTTIENQKNDLRMIRTRSGHELIFNDEKSKESILIKTPKALSISLNDDKETIVIKDKAGKNIMTIDSKNGQITVTANKKMTLQSGKSNVILDAQKDSLNIESSSSIQIKSQQISIRAASTLELKAGSSLSVKCDGPTTVKGATVKIN</sequence>